<sequence length="103" mass="12376">MNFAQYNFLPDSHRNKKVILVKFKYNKILQQQLRKRFPSAKWSQSKKSWYLPDLPAVRRELQLDQKPAIHTHLIQIHKTNQQAYVSMQEQLMLKGYSPHTVRT</sequence>
<dbReference type="Proteomes" id="UP001595814">
    <property type="component" value="Unassembled WGS sequence"/>
</dbReference>
<dbReference type="EMBL" id="JBHSAW010000010">
    <property type="protein sequence ID" value="MFC4096601.1"/>
    <property type="molecule type" value="Genomic_DNA"/>
</dbReference>
<accession>A0ABV8JRB5</accession>
<gene>
    <name evidence="1" type="ORF">ACFOUT_12005</name>
</gene>
<evidence type="ECO:0000313" key="1">
    <source>
        <dbReference type="EMBL" id="MFC4096601.1"/>
    </source>
</evidence>
<reference evidence="2" key="1">
    <citation type="journal article" date="2019" name="Int. J. Syst. Evol. Microbiol.">
        <title>The Global Catalogue of Microorganisms (GCM) 10K type strain sequencing project: providing services to taxonomists for standard genome sequencing and annotation.</title>
        <authorList>
            <consortium name="The Broad Institute Genomics Platform"/>
            <consortium name="The Broad Institute Genome Sequencing Center for Infectious Disease"/>
            <person name="Wu L."/>
            <person name="Ma J."/>
        </authorList>
    </citation>
    <scope>NUCLEOTIDE SEQUENCE [LARGE SCALE GENOMIC DNA]</scope>
    <source>
        <strain evidence="2">CECT 7477</strain>
    </source>
</reference>
<comment type="caution">
    <text evidence="1">The sequence shown here is derived from an EMBL/GenBank/DDBJ whole genome shotgun (WGS) entry which is preliminary data.</text>
</comment>
<dbReference type="RefSeq" id="WP_225621143.1">
    <property type="nucleotide sequence ID" value="NZ_JACYFJ010000002.1"/>
</dbReference>
<proteinExistence type="predicted"/>
<evidence type="ECO:0000313" key="2">
    <source>
        <dbReference type="Proteomes" id="UP001595814"/>
    </source>
</evidence>
<name>A0ABV8JRB5_9FLAO</name>
<evidence type="ECO:0008006" key="3">
    <source>
        <dbReference type="Google" id="ProtNLM"/>
    </source>
</evidence>
<keyword evidence="2" id="KW-1185">Reference proteome</keyword>
<organism evidence="1 2">
    <name type="scientific">Euzebyella saccharophila</name>
    <dbReference type="NCBI Taxonomy" id="679664"/>
    <lineage>
        <taxon>Bacteria</taxon>
        <taxon>Pseudomonadati</taxon>
        <taxon>Bacteroidota</taxon>
        <taxon>Flavobacteriia</taxon>
        <taxon>Flavobacteriales</taxon>
        <taxon>Flavobacteriaceae</taxon>
        <taxon>Euzebyella</taxon>
    </lineage>
</organism>
<protein>
    <recommendedName>
        <fullName evidence="3">Transposase</fullName>
    </recommendedName>
</protein>